<accession>A0A0R1TXT6</accession>
<keyword evidence="3" id="KW-1185">Reference proteome</keyword>
<sequence length="131" mass="14501">MRCIYFADFVKNEQGQFEVTFPDLAPNVATYGNNLAEALHMANDALSGYLVVMEDDGDRLPPASDAETLLPAAQGLLVPIEVDTRITRERDANRSVKKTLTIPAYLNDLGMEQKINFSLTLTEALKERLLG</sequence>
<dbReference type="Pfam" id="PF15919">
    <property type="entry name" value="HicB_lk_antitox"/>
    <property type="match status" value="1"/>
</dbReference>
<protein>
    <submittedName>
        <fullName evidence="2">Toxin-antitoxin system, antitoxin component, HicB family</fullName>
    </submittedName>
</protein>
<dbReference type="EMBL" id="AZFJ01000049">
    <property type="protein sequence ID" value="KRL85943.1"/>
    <property type="molecule type" value="Genomic_DNA"/>
</dbReference>
<name>A0A0R1TXT6_9LACO</name>
<dbReference type="OrthoDB" id="5419659at2"/>
<reference evidence="2 3" key="1">
    <citation type="journal article" date="2015" name="Genome Announc.">
        <title>Expanding the biotechnology potential of lactobacilli through comparative genomics of 213 strains and associated genera.</title>
        <authorList>
            <person name="Sun Z."/>
            <person name="Harris H.M."/>
            <person name="McCann A."/>
            <person name="Guo C."/>
            <person name="Argimon S."/>
            <person name="Zhang W."/>
            <person name="Yang X."/>
            <person name="Jeffery I.B."/>
            <person name="Cooney J.C."/>
            <person name="Kagawa T.F."/>
            <person name="Liu W."/>
            <person name="Song Y."/>
            <person name="Salvetti E."/>
            <person name="Wrobel A."/>
            <person name="Rasinkangas P."/>
            <person name="Parkhill J."/>
            <person name="Rea M.C."/>
            <person name="O'Sullivan O."/>
            <person name="Ritari J."/>
            <person name="Douillard F.P."/>
            <person name="Paul Ross R."/>
            <person name="Yang R."/>
            <person name="Briner A.E."/>
            <person name="Felis G.E."/>
            <person name="de Vos W.M."/>
            <person name="Barrangou R."/>
            <person name="Klaenhammer T.R."/>
            <person name="Caufield P.W."/>
            <person name="Cui Y."/>
            <person name="Zhang H."/>
            <person name="O'Toole P.W."/>
        </authorList>
    </citation>
    <scope>NUCLEOTIDE SEQUENCE [LARGE SCALE GENOMIC DNA]</scope>
    <source>
        <strain evidence="2 3">DSM 15945</strain>
    </source>
</reference>
<dbReference type="PATRIC" id="fig|1423783.4.peg.1386"/>
<dbReference type="AlphaFoldDB" id="A0A0R1TXT6"/>
<evidence type="ECO:0000259" key="1">
    <source>
        <dbReference type="Pfam" id="PF15919"/>
    </source>
</evidence>
<dbReference type="InterPro" id="IPR035069">
    <property type="entry name" value="TTHA1013/TTHA0281-like"/>
</dbReference>
<comment type="caution">
    <text evidence="2">The sequence shown here is derived from an EMBL/GenBank/DDBJ whole genome shotgun (WGS) entry which is preliminary data.</text>
</comment>
<proteinExistence type="predicted"/>
<organism evidence="2 3">
    <name type="scientific">Lacticaseibacillus pantheris DSM 15945 = JCM 12539 = NBRC 106106</name>
    <dbReference type="NCBI Taxonomy" id="1423783"/>
    <lineage>
        <taxon>Bacteria</taxon>
        <taxon>Bacillati</taxon>
        <taxon>Bacillota</taxon>
        <taxon>Bacilli</taxon>
        <taxon>Lactobacillales</taxon>
        <taxon>Lactobacillaceae</taxon>
        <taxon>Lacticaseibacillus</taxon>
    </lineage>
</organism>
<evidence type="ECO:0000313" key="3">
    <source>
        <dbReference type="Proteomes" id="UP000051922"/>
    </source>
</evidence>
<dbReference type="RefSeq" id="WP_056956779.1">
    <property type="nucleotide sequence ID" value="NZ_AZFJ01000049.1"/>
</dbReference>
<gene>
    <name evidence="2" type="ORF">FC50_GL001345</name>
</gene>
<dbReference type="Gene3D" id="3.30.160.250">
    <property type="match status" value="1"/>
</dbReference>
<dbReference type="Proteomes" id="UP000051922">
    <property type="component" value="Unassembled WGS sequence"/>
</dbReference>
<feature type="domain" description="HicB-like antitoxin of toxin-antitoxin system" evidence="1">
    <location>
        <begin position="11"/>
        <end position="72"/>
    </location>
</feature>
<dbReference type="SUPFAM" id="SSF143100">
    <property type="entry name" value="TTHA1013/TTHA0281-like"/>
    <property type="match status" value="1"/>
</dbReference>
<evidence type="ECO:0000313" key="2">
    <source>
        <dbReference type="EMBL" id="KRL85943.1"/>
    </source>
</evidence>
<dbReference type="InterPro" id="IPR031807">
    <property type="entry name" value="HicB-like"/>
</dbReference>